<feature type="transmembrane region" description="Helical" evidence="5">
    <location>
        <begin position="373"/>
        <end position="392"/>
    </location>
</feature>
<feature type="transmembrane region" description="Helical" evidence="5">
    <location>
        <begin position="345"/>
        <end position="366"/>
    </location>
</feature>
<accession>A0A8J3VFX6</accession>
<feature type="transmembrane region" description="Helical" evidence="5">
    <location>
        <begin position="77"/>
        <end position="96"/>
    </location>
</feature>
<sequence>MSPSYAVLAAVVLLLGWGLSSPQRLNRTLFAVLFLVPVTADPGYPIPPVWTILLASAAIACLGRLRRLDPEAPLASAGMLAFLLPAICAAAALFQWTGARALIAAVLPLLCYAVIIWHLVDEARREPDAMRQVARWLAWVGVPIALLAIYQRVTGTWPVLDQLATSNAFTAHAGPGRSAGTTGHPIIYGSYCMAMMGVSLALRGRWWQVPFAANAIGLLLSGSRSAWIGIAAALVLWYLTQQRKITARGVKTALISAGSVAVLLLVGPRAIRDVAATAAARLTNLTGSPAALARYKRSNEAWSGIWDSFQSVVFGNGPEAHVQFFQEVGVSDGQAQTFDNSYLTLWYDFGAISLIGLLVLLMIPLVKFKSIAFRMLFTGFVIQIWFFDFYLWPCAASVLILAICLGVADSPALPSPALGRRSRFSPGLALITHAEVGR</sequence>
<dbReference type="Proteomes" id="UP000612899">
    <property type="component" value="Unassembled WGS sequence"/>
</dbReference>
<dbReference type="PANTHER" id="PTHR37422">
    <property type="entry name" value="TEICHURONIC ACID BIOSYNTHESIS PROTEIN TUAE"/>
    <property type="match status" value="1"/>
</dbReference>
<comment type="caution">
    <text evidence="7">The sequence shown here is derived from an EMBL/GenBank/DDBJ whole genome shotgun (WGS) entry which is preliminary data.</text>
</comment>
<feature type="transmembrane region" description="Helical" evidence="5">
    <location>
        <begin position="252"/>
        <end position="271"/>
    </location>
</feature>
<evidence type="ECO:0000256" key="3">
    <source>
        <dbReference type="ARBA" id="ARBA00022989"/>
    </source>
</evidence>
<name>A0A8J3VFX6_9ACTN</name>
<dbReference type="InterPro" id="IPR007016">
    <property type="entry name" value="O-antigen_ligase-rel_domated"/>
</dbReference>
<dbReference type="Pfam" id="PF04932">
    <property type="entry name" value="Wzy_C"/>
    <property type="match status" value="1"/>
</dbReference>
<keyword evidence="8" id="KW-1185">Reference proteome</keyword>
<feature type="transmembrane region" description="Helical" evidence="5">
    <location>
        <begin position="102"/>
        <end position="120"/>
    </location>
</feature>
<keyword evidence="2 5" id="KW-0812">Transmembrane</keyword>
<reference evidence="7" key="1">
    <citation type="submission" date="2021-01" db="EMBL/GenBank/DDBJ databases">
        <title>Whole genome shotgun sequence of Rhizocola hellebori NBRC 109834.</title>
        <authorList>
            <person name="Komaki H."/>
            <person name="Tamura T."/>
        </authorList>
    </citation>
    <scope>NUCLEOTIDE SEQUENCE</scope>
    <source>
        <strain evidence="7">NBRC 109834</strain>
    </source>
</reference>
<evidence type="ECO:0000256" key="5">
    <source>
        <dbReference type="SAM" id="Phobius"/>
    </source>
</evidence>
<keyword evidence="3 5" id="KW-1133">Transmembrane helix</keyword>
<feature type="transmembrane region" description="Helical" evidence="5">
    <location>
        <begin position="46"/>
        <end position="65"/>
    </location>
</feature>
<evidence type="ECO:0000313" key="7">
    <source>
        <dbReference type="EMBL" id="GIH04541.1"/>
    </source>
</evidence>
<feature type="domain" description="O-antigen ligase-related" evidence="6">
    <location>
        <begin position="212"/>
        <end position="357"/>
    </location>
</feature>
<dbReference type="InterPro" id="IPR051533">
    <property type="entry name" value="WaaL-like"/>
</dbReference>
<dbReference type="GO" id="GO:0016020">
    <property type="term" value="C:membrane"/>
    <property type="evidence" value="ECO:0007669"/>
    <property type="project" value="UniProtKB-SubCell"/>
</dbReference>
<evidence type="ECO:0000313" key="8">
    <source>
        <dbReference type="Proteomes" id="UP000612899"/>
    </source>
</evidence>
<dbReference type="PANTHER" id="PTHR37422:SF13">
    <property type="entry name" value="LIPOPOLYSACCHARIDE BIOSYNTHESIS PROTEIN PA4999-RELATED"/>
    <property type="match status" value="1"/>
</dbReference>
<dbReference type="EMBL" id="BONY01000013">
    <property type="protein sequence ID" value="GIH04541.1"/>
    <property type="molecule type" value="Genomic_DNA"/>
</dbReference>
<feature type="transmembrane region" description="Helical" evidence="5">
    <location>
        <begin position="215"/>
        <end position="240"/>
    </location>
</feature>
<evidence type="ECO:0000256" key="1">
    <source>
        <dbReference type="ARBA" id="ARBA00004141"/>
    </source>
</evidence>
<gene>
    <name evidence="7" type="ORF">Rhe02_26080</name>
</gene>
<proteinExistence type="predicted"/>
<keyword evidence="4 5" id="KW-0472">Membrane</keyword>
<organism evidence="7 8">
    <name type="scientific">Rhizocola hellebori</name>
    <dbReference type="NCBI Taxonomy" id="1392758"/>
    <lineage>
        <taxon>Bacteria</taxon>
        <taxon>Bacillati</taxon>
        <taxon>Actinomycetota</taxon>
        <taxon>Actinomycetes</taxon>
        <taxon>Micromonosporales</taxon>
        <taxon>Micromonosporaceae</taxon>
        <taxon>Rhizocola</taxon>
    </lineage>
</organism>
<dbReference type="AlphaFoldDB" id="A0A8J3VFX6"/>
<feature type="transmembrane region" description="Helical" evidence="5">
    <location>
        <begin position="132"/>
        <end position="150"/>
    </location>
</feature>
<protein>
    <recommendedName>
        <fullName evidence="6">O-antigen ligase-related domain-containing protein</fullName>
    </recommendedName>
</protein>
<evidence type="ECO:0000259" key="6">
    <source>
        <dbReference type="Pfam" id="PF04932"/>
    </source>
</evidence>
<evidence type="ECO:0000256" key="4">
    <source>
        <dbReference type="ARBA" id="ARBA00023136"/>
    </source>
</evidence>
<comment type="subcellular location">
    <subcellularLocation>
        <location evidence="1">Membrane</location>
        <topology evidence="1">Multi-pass membrane protein</topology>
    </subcellularLocation>
</comment>
<evidence type="ECO:0000256" key="2">
    <source>
        <dbReference type="ARBA" id="ARBA00022692"/>
    </source>
</evidence>